<keyword evidence="2" id="KW-1003">Cell membrane</keyword>
<comment type="caution">
    <text evidence="8">The sequence shown here is derived from an EMBL/GenBank/DDBJ whole genome shotgun (WGS) entry which is preliminary data.</text>
</comment>
<name>A0ABQ2D1Z0_9DEIO</name>
<dbReference type="Proteomes" id="UP000632222">
    <property type="component" value="Unassembled WGS sequence"/>
</dbReference>
<evidence type="ECO:0000256" key="5">
    <source>
        <dbReference type="ARBA" id="ARBA00023136"/>
    </source>
</evidence>
<evidence type="ECO:0000313" key="9">
    <source>
        <dbReference type="Proteomes" id="UP000632222"/>
    </source>
</evidence>
<gene>
    <name evidence="8" type="ORF">GCM10008938_23560</name>
</gene>
<dbReference type="EMBL" id="BMOD01000007">
    <property type="protein sequence ID" value="GGJ36780.1"/>
    <property type="molecule type" value="Genomic_DNA"/>
</dbReference>
<dbReference type="Pfam" id="PF00892">
    <property type="entry name" value="EamA"/>
    <property type="match status" value="2"/>
</dbReference>
<proteinExistence type="predicted"/>
<evidence type="ECO:0000313" key="8">
    <source>
        <dbReference type="EMBL" id="GGJ36780.1"/>
    </source>
</evidence>
<evidence type="ECO:0000256" key="4">
    <source>
        <dbReference type="ARBA" id="ARBA00022989"/>
    </source>
</evidence>
<sequence>MLLHSGQMTPVIRAFPALAFVLLCLSWGSTFLALKVGLQVLPPLLLMGLRFVLAGGVLLFWLWSKKQLRILKAWRQILPLACMMVVGSYGLMAWGARFISSGMAAVVSTVPISLGTLLFGVLLKQENPSFRKGLGVGLGCVGLLLLFSPAGLPAQQQGAAFLMCLGSLGYAWGSVQGRKVVQQFSVLEVSALQMLLGGLLLLVLSCVVESWQQVRWEALMHPDVAGSLLYLVSVGSLMGFVLHQLLLQVWAASRVASYTFITPLIAVLLGNLLAGETLNAGQILAGALMVLGARVSLQPDPAQKTVHQQT</sequence>
<accession>A0ABQ2D1Z0</accession>
<evidence type="ECO:0000259" key="7">
    <source>
        <dbReference type="Pfam" id="PF00892"/>
    </source>
</evidence>
<feature type="transmembrane region" description="Helical" evidence="6">
    <location>
        <begin position="187"/>
        <end position="212"/>
    </location>
</feature>
<evidence type="ECO:0000256" key="3">
    <source>
        <dbReference type="ARBA" id="ARBA00022692"/>
    </source>
</evidence>
<keyword evidence="9" id="KW-1185">Reference proteome</keyword>
<protein>
    <submittedName>
        <fullName evidence="8">Drug/metabolite exporter YedA</fullName>
    </submittedName>
</protein>
<dbReference type="SUPFAM" id="SSF103481">
    <property type="entry name" value="Multidrug resistance efflux transporter EmrE"/>
    <property type="match status" value="2"/>
</dbReference>
<comment type="subcellular location">
    <subcellularLocation>
        <location evidence="1">Cell membrane</location>
        <topology evidence="1">Multi-pass membrane protein</topology>
    </subcellularLocation>
</comment>
<feature type="transmembrane region" description="Helical" evidence="6">
    <location>
        <begin position="43"/>
        <end position="64"/>
    </location>
</feature>
<dbReference type="PANTHER" id="PTHR32322:SF18">
    <property type="entry name" value="S-ADENOSYLMETHIONINE_S-ADENOSYLHOMOCYSTEINE TRANSPORTER"/>
    <property type="match status" value="1"/>
</dbReference>
<keyword evidence="4 6" id="KW-1133">Transmembrane helix</keyword>
<dbReference type="InterPro" id="IPR000620">
    <property type="entry name" value="EamA_dom"/>
</dbReference>
<feature type="transmembrane region" description="Helical" evidence="6">
    <location>
        <begin position="102"/>
        <end position="122"/>
    </location>
</feature>
<feature type="domain" description="EamA" evidence="7">
    <location>
        <begin position="17"/>
        <end position="147"/>
    </location>
</feature>
<keyword evidence="3 6" id="KW-0812">Transmembrane</keyword>
<feature type="transmembrane region" description="Helical" evidence="6">
    <location>
        <begin position="76"/>
        <end position="96"/>
    </location>
</feature>
<evidence type="ECO:0000256" key="6">
    <source>
        <dbReference type="SAM" id="Phobius"/>
    </source>
</evidence>
<dbReference type="InterPro" id="IPR050638">
    <property type="entry name" value="AA-Vitamin_Transporters"/>
</dbReference>
<evidence type="ECO:0000256" key="2">
    <source>
        <dbReference type="ARBA" id="ARBA00022475"/>
    </source>
</evidence>
<feature type="transmembrane region" description="Helical" evidence="6">
    <location>
        <begin position="134"/>
        <end position="152"/>
    </location>
</feature>
<feature type="transmembrane region" description="Helical" evidence="6">
    <location>
        <begin position="255"/>
        <end position="274"/>
    </location>
</feature>
<evidence type="ECO:0000256" key="1">
    <source>
        <dbReference type="ARBA" id="ARBA00004651"/>
    </source>
</evidence>
<feature type="domain" description="EamA" evidence="7">
    <location>
        <begin position="159"/>
        <end position="295"/>
    </location>
</feature>
<feature type="transmembrane region" description="Helical" evidence="6">
    <location>
        <begin position="224"/>
        <end position="243"/>
    </location>
</feature>
<dbReference type="PANTHER" id="PTHR32322">
    <property type="entry name" value="INNER MEMBRANE TRANSPORTER"/>
    <property type="match status" value="1"/>
</dbReference>
<organism evidence="8 9">
    <name type="scientific">Deinococcus roseus</name>
    <dbReference type="NCBI Taxonomy" id="392414"/>
    <lineage>
        <taxon>Bacteria</taxon>
        <taxon>Thermotogati</taxon>
        <taxon>Deinococcota</taxon>
        <taxon>Deinococci</taxon>
        <taxon>Deinococcales</taxon>
        <taxon>Deinococcaceae</taxon>
        <taxon>Deinococcus</taxon>
    </lineage>
</organism>
<keyword evidence="5 6" id="KW-0472">Membrane</keyword>
<reference evidence="9" key="1">
    <citation type="journal article" date="2019" name="Int. J. Syst. Evol. Microbiol.">
        <title>The Global Catalogue of Microorganisms (GCM) 10K type strain sequencing project: providing services to taxonomists for standard genome sequencing and annotation.</title>
        <authorList>
            <consortium name="The Broad Institute Genomics Platform"/>
            <consortium name="The Broad Institute Genome Sequencing Center for Infectious Disease"/>
            <person name="Wu L."/>
            <person name="Ma J."/>
        </authorList>
    </citation>
    <scope>NUCLEOTIDE SEQUENCE [LARGE SCALE GENOMIC DNA]</scope>
    <source>
        <strain evidence="9">JCM 14370</strain>
    </source>
</reference>
<dbReference type="InterPro" id="IPR037185">
    <property type="entry name" value="EmrE-like"/>
</dbReference>